<dbReference type="Proteomes" id="UP001295794">
    <property type="component" value="Unassembled WGS sequence"/>
</dbReference>
<dbReference type="GO" id="GO:0005634">
    <property type="term" value="C:nucleus"/>
    <property type="evidence" value="ECO:0007669"/>
    <property type="project" value="UniProtKB-SubCell"/>
</dbReference>
<accession>A0AAD2JUE8</accession>
<evidence type="ECO:0000256" key="4">
    <source>
        <dbReference type="SAM" id="MobiDB-lite"/>
    </source>
</evidence>
<evidence type="ECO:0000313" key="7">
    <source>
        <dbReference type="EMBL" id="CAK5275341.1"/>
    </source>
</evidence>
<protein>
    <recommendedName>
        <fullName evidence="5">INO80 complex subunit F domain-containing protein</fullName>
    </recommendedName>
</protein>
<feature type="compositionally biased region" description="Basic and acidic residues" evidence="4">
    <location>
        <begin position="266"/>
        <end position="279"/>
    </location>
</feature>
<keyword evidence="2" id="KW-0539">Nucleus</keyword>
<keyword evidence="8" id="KW-1185">Reference proteome</keyword>
<evidence type="ECO:0000256" key="3">
    <source>
        <dbReference type="SAM" id="Coils"/>
    </source>
</evidence>
<evidence type="ECO:0000256" key="1">
    <source>
        <dbReference type="ARBA" id="ARBA00004123"/>
    </source>
</evidence>
<name>A0AAD2JUE8_9AGAR</name>
<feature type="region of interest" description="Disordered" evidence="4">
    <location>
        <begin position="117"/>
        <end position="465"/>
    </location>
</feature>
<dbReference type="InterPro" id="IPR056513">
    <property type="entry name" value="INO80F"/>
</dbReference>
<keyword evidence="3" id="KW-0175">Coiled coil</keyword>
<sequence>WTDSDVIDFAGLSSCQRTGAVLSGTMAALPTPPLIPPPGVPLNVLPSRQNSQNSFAPVGIAAGAEDVKYQAKYKDLKRKLKEIEADNDRLHYRVLQAKRSIQRMKIERAVLYERLQLVPTSPEPQERHTHSSVHPSPGMQGPQHHAMAPNHMSARDLEEYNRGSHPRSGPVESPRGPGSHPRRGSGGIPGQPQLQFMPQQFAPAPHEPHRNHAPPPVAHSSPALHAHERTRSPSRGRGHSLSSQQQVYHPSPYGDPPPLHSPPLSDRGRSRHEMHEPVHRHQNSLPPLSPPAGRIHPHQRMGPGTYINREEPMPERDWDRERRDAPMDARSPNSANRSRAEYPDTHQNRRREEAGYFGDRPAYSRSDSPGSRSGSGSGAAEGVPSRPDSRTQFYPEAERGPASGAPRTSFRLRPVGGEEVDFGAGNTPPPAVDSRKRSRNEMDVDSEEPSVGYPETRSSKRFHQT</sequence>
<feature type="compositionally biased region" description="Basic and acidic residues" evidence="4">
    <location>
        <begin position="338"/>
        <end position="354"/>
    </location>
</feature>
<feature type="non-terminal residue" evidence="6">
    <location>
        <position position="1"/>
    </location>
</feature>
<feature type="compositionally biased region" description="Basic and acidic residues" evidence="4">
    <location>
        <begin position="433"/>
        <end position="442"/>
    </location>
</feature>
<feature type="compositionally biased region" description="Basic and acidic residues" evidence="4">
    <location>
        <begin position="308"/>
        <end position="327"/>
    </location>
</feature>
<comment type="subcellular location">
    <subcellularLocation>
        <location evidence="1">Nucleus</location>
    </subcellularLocation>
</comment>
<evidence type="ECO:0000256" key="2">
    <source>
        <dbReference type="ARBA" id="ARBA00023242"/>
    </source>
</evidence>
<feature type="compositionally biased region" description="Basic and acidic residues" evidence="4">
    <location>
        <begin position="153"/>
        <end position="162"/>
    </location>
</feature>
<organism evidence="6 8">
    <name type="scientific">Mycena citricolor</name>
    <dbReference type="NCBI Taxonomy" id="2018698"/>
    <lineage>
        <taxon>Eukaryota</taxon>
        <taxon>Fungi</taxon>
        <taxon>Dikarya</taxon>
        <taxon>Basidiomycota</taxon>
        <taxon>Agaricomycotina</taxon>
        <taxon>Agaricomycetes</taxon>
        <taxon>Agaricomycetidae</taxon>
        <taxon>Agaricales</taxon>
        <taxon>Marasmiineae</taxon>
        <taxon>Mycenaceae</taxon>
        <taxon>Mycena</taxon>
    </lineage>
</organism>
<evidence type="ECO:0000259" key="5">
    <source>
        <dbReference type="Pfam" id="PF24245"/>
    </source>
</evidence>
<dbReference type="AlphaFoldDB" id="A0AAD2JUE8"/>
<comment type="caution">
    <text evidence="6">The sequence shown here is derived from an EMBL/GenBank/DDBJ whole genome shotgun (WGS) entry which is preliminary data.</text>
</comment>
<evidence type="ECO:0000313" key="6">
    <source>
        <dbReference type="EMBL" id="CAK5262493.1"/>
    </source>
</evidence>
<dbReference type="EMBL" id="CAVNYO010000405">
    <property type="protein sequence ID" value="CAK5275341.1"/>
    <property type="molecule type" value="Genomic_DNA"/>
</dbReference>
<feature type="coiled-coil region" evidence="3">
    <location>
        <begin position="66"/>
        <end position="93"/>
    </location>
</feature>
<reference evidence="6" key="1">
    <citation type="submission" date="2023-11" db="EMBL/GenBank/DDBJ databases">
        <authorList>
            <person name="De Vega J J."/>
            <person name="De Vega J J."/>
        </authorList>
    </citation>
    <scope>NUCLEOTIDE SEQUENCE</scope>
</reference>
<feature type="domain" description="INO80 complex subunit F" evidence="5">
    <location>
        <begin position="69"/>
        <end position="115"/>
    </location>
</feature>
<dbReference type="Pfam" id="PF24245">
    <property type="entry name" value="INO80F"/>
    <property type="match status" value="1"/>
</dbReference>
<evidence type="ECO:0000313" key="8">
    <source>
        <dbReference type="Proteomes" id="UP001295794"/>
    </source>
</evidence>
<proteinExistence type="predicted"/>
<gene>
    <name evidence="6" type="ORF">MYCIT1_LOCUS1264</name>
    <name evidence="7" type="ORF">MYCIT1_LOCUS23045</name>
</gene>
<dbReference type="EMBL" id="CAVNYO010000019">
    <property type="protein sequence ID" value="CAK5262493.1"/>
    <property type="molecule type" value="Genomic_DNA"/>
</dbReference>